<gene>
    <name evidence="2" type="ORF">SAMN05660918_0344</name>
</gene>
<evidence type="ECO:0000256" key="1">
    <source>
        <dbReference type="SAM" id="MobiDB-lite"/>
    </source>
</evidence>
<evidence type="ECO:0000313" key="2">
    <source>
        <dbReference type="EMBL" id="SEI39920.1"/>
    </source>
</evidence>
<sequence length="48" mass="5425">MATKKQHTFAPKKSDKKKNEAASNKENSSKTKQSIKKKINEFGDEDSL</sequence>
<dbReference type="EMBL" id="FNYA01000001">
    <property type="protein sequence ID" value="SEI39920.1"/>
    <property type="molecule type" value="Genomic_DNA"/>
</dbReference>
<feature type="compositionally biased region" description="Low complexity" evidence="1">
    <location>
        <begin position="21"/>
        <end position="32"/>
    </location>
</feature>
<reference evidence="3" key="1">
    <citation type="submission" date="2016-10" db="EMBL/GenBank/DDBJ databases">
        <authorList>
            <person name="Varghese N."/>
            <person name="Submissions S."/>
        </authorList>
    </citation>
    <scope>NUCLEOTIDE SEQUENCE [LARGE SCALE GENOMIC DNA]</scope>
    <source>
        <strain evidence="3">DSM 17934</strain>
    </source>
</reference>
<evidence type="ECO:0000313" key="3">
    <source>
        <dbReference type="Proteomes" id="UP000199702"/>
    </source>
</evidence>
<dbReference type="Proteomes" id="UP000199702">
    <property type="component" value="Unassembled WGS sequence"/>
</dbReference>
<feature type="region of interest" description="Disordered" evidence="1">
    <location>
        <begin position="1"/>
        <end position="48"/>
    </location>
</feature>
<organism evidence="2 3">
    <name type="scientific">Flavobacterium terrigena</name>
    <dbReference type="NCBI Taxonomy" id="402734"/>
    <lineage>
        <taxon>Bacteria</taxon>
        <taxon>Pseudomonadati</taxon>
        <taxon>Bacteroidota</taxon>
        <taxon>Flavobacteriia</taxon>
        <taxon>Flavobacteriales</taxon>
        <taxon>Flavobacteriaceae</taxon>
        <taxon>Flavobacterium</taxon>
    </lineage>
</organism>
<accession>A0A1H6QKC6</accession>
<dbReference type="RefSeq" id="WP_177169088.1">
    <property type="nucleotide sequence ID" value="NZ_CBCSJU010000001.1"/>
</dbReference>
<dbReference type="AlphaFoldDB" id="A0A1H6QKC6"/>
<name>A0A1H6QKC6_9FLAO</name>
<protein>
    <submittedName>
        <fullName evidence="2">Uncharacterized protein</fullName>
    </submittedName>
</protein>
<keyword evidence="3" id="KW-1185">Reference proteome</keyword>
<proteinExistence type="predicted"/>
<dbReference type="STRING" id="402734.SAMN05660918_0344"/>